<evidence type="ECO:0000313" key="4">
    <source>
        <dbReference type="EMBL" id="TMW64604.1"/>
    </source>
</evidence>
<reference evidence="4" key="1">
    <citation type="submission" date="2019-03" db="EMBL/GenBank/DDBJ databases">
        <title>Long read genome sequence of the mycoparasitic Pythium oligandrum ATCC 38472 isolated from sugarbeet rhizosphere.</title>
        <authorList>
            <person name="Gaulin E."/>
        </authorList>
    </citation>
    <scope>NUCLEOTIDE SEQUENCE</scope>
    <source>
        <strain evidence="4">ATCC 38472_TT</strain>
    </source>
</reference>
<feature type="signal peptide" evidence="2">
    <location>
        <begin position="1"/>
        <end position="17"/>
    </location>
</feature>
<dbReference type="InterPro" id="IPR001314">
    <property type="entry name" value="Peptidase_S1A"/>
</dbReference>
<dbReference type="InterPro" id="IPR051333">
    <property type="entry name" value="CLIP_Serine_Protease"/>
</dbReference>
<dbReference type="OrthoDB" id="546450at2759"/>
<dbReference type="Pfam" id="PF00089">
    <property type="entry name" value="Trypsin"/>
    <property type="match status" value="1"/>
</dbReference>
<keyword evidence="1" id="KW-0843">Virulence</keyword>
<dbReference type="Gene3D" id="2.40.10.10">
    <property type="entry name" value="Trypsin-like serine proteases"/>
    <property type="match status" value="1"/>
</dbReference>
<proteinExistence type="predicted"/>
<dbReference type="PANTHER" id="PTHR24260">
    <property type="match status" value="1"/>
</dbReference>
<dbReference type="InterPro" id="IPR001254">
    <property type="entry name" value="Trypsin_dom"/>
</dbReference>
<feature type="domain" description="Peptidase S1" evidence="3">
    <location>
        <begin position="241"/>
        <end position="466"/>
    </location>
</feature>
<dbReference type="AlphaFoldDB" id="A0A8K1FKW1"/>
<dbReference type="SUPFAM" id="SSF50494">
    <property type="entry name" value="Trypsin-like serine proteases"/>
    <property type="match status" value="2"/>
</dbReference>
<dbReference type="PRINTS" id="PR00722">
    <property type="entry name" value="CHYMOTRYPSIN"/>
</dbReference>
<dbReference type="Proteomes" id="UP000794436">
    <property type="component" value="Unassembled WGS sequence"/>
</dbReference>
<dbReference type="SMART" id="SM00020">
    <property type="entry name" value="Tryp_SPc"/>
    <property type="match status" value="1"/>
</dbReference>
<evidence type="ECO:0000313" key="5">
    <source>
        <dbReference type="Proteomes" id="UP000794436"/>
    </source>
</evidence>
<protein>
    <recommendedName>
        <fullName evidence="3">Peptidase S1 domain-containing protein</fullName>
    </recommendedName>
</protein>
<name>A0A8K1FKW1_PYTOL</name>
<keyword evidence="5" id="KW-1185">Reference proteome</keyword>
<keyword evidence="2" id="KW-0732">Signal</keyword>
<evidence type="ECO:0000256" key="1">
    <source>
        <dbReference type="ARBA" id="ARBA00023026"/>
    </source>
</evidence>
<dbReference type="InterPro" id="IPR009003">
    <property type="entry name" value="Peptidase_S1_PA"/>
</dbReference>
<dbReference type="GO" id="GO:0006508">
    <property type="term" value="P:proteolysis"/>
    <property type="evidence" value="ECO:0007669"/>
    <property type="project" value="InterPro"/>
</dbReference>
<evidence type="ECO:0000259" key="3">
    <source>
        <dbReference type="PROSITE" id="PS50240"/>
    </source>
</evidence>
<sequence>MTRLLLLLVLLVRITDALLSPIIVLGSKTDPNVCVGVQISPQHILVRPSCAESSVDLATARVLDILEDNSTSLLPHLVEIDVVNTTVVTPSVNSPLHVLSLGSPLPSDNVQPVILPLQTPYPAALAVNRNATLVQVDVDTMRASVIHNVIYVDDSRCPESICALPLTVEARKPVRNSDGWSFLLQLDVERDKYWLLGLGSGMATDIDGIWGFTWLPQLLTSSLLTNNGIHGVHTVTAVHKELDGKKIKSQDSSNEFVAALSETQYGVAGCTGTLIASRYVLTAVSCFKLGNFQWVVMDTLVTYEERGERIKIKRRIPNPRHVDATHWYDFMLLELENPVSYKPIKYLAENITYSDATVFGFGEFVTESGEFQQFGGIRSNSITLYPASECAGVVKSEMDETLMCTGYKTSPLLCAGDNGGPVVLWSSKKSRQLYAIVSGGDCGRTSNYGIVSVVYTITEWIQAYIK</sequence>
<organism evidence="4 5">
    <name type="scientific">Pythium oligandrum</name>
    <name type="common">Mycoparasitic fungus</name>
    <dbReference type="NCBI Taxonomy" id="41045"/>
    <lineage>
        <taxon>Eukaryota</taxon>
        <taxon>Sar</taxon>
        <taxon>Stramenopiles</taxon>
        <taxon>Oomycota</taxon>
        <taxon>Peronosporomycetes</taxon>
        <taxon>Pythiales</taxon>
        <taxon>Pythiaceae</taxon>
        <taxon>Pythium</taxon>
    </lineage>
</organism>
<feature type="chain" id="PRO_5035431745" description="Peptidase S1 domain-containing protein" evidence="2">
    <location>
        <begin position="18"/>
        <end position="466"/>
    </location>
</feature>
<comment type="caution">
    <text evidence="4">The sequence shown here is derived from an EMBL/GenBank/DDBJ whole genome shotgun (WGS) entry which is preliminary data.</text>
</comment>
<dbReference type="EMBL" id="SPLM01000039">
    <property type="protein sequence ID" value="TMW64604.1"/>
    <property type="molecule type" value="Genomic_DNA"/>
</dbReference>
<accession>A0A8K1FKW1</accession>
<dbReference type="PROSITE" id="PS50240">
    <property type="entry name" value="TRYPSIN_DOM"/>
    <property type="match status" value="1"/>
</dbReference>
<evidence type="ECO:0000256" key="2">
    <source>
        <dbReference type="SAM" id="SignalP"/>
    </source>
</evidence>
<dbReference type="PANTHER" id="PTHR24260:SF132">
    <property type="entry name" value="PEPTIDASE S1 DOMAIN-CONTAINING PROTEIN"/>
    <property type="match status" value="1"/>
</dbReference>
<dbReference type="GO" id="GO:0004252">
    <property type="term" value="F:serine-type endopeptidase activity"/>
    <property type="evidence" value="ECO:0007669"/>
    <property type="project" value="InterPro"/>
</dbReference>
<gene>
    <name evidence="4" type="ORF">Poli38472_011484</name>
</gene>
<dbReference type="InterPro" id="IPR043504">
    <property type="entry name" value="Peptidase_S1_PA_chymotrypsin"/>
</dbReference>